<accession>A0ABS8TNZ7</accession>
<organism evidence="1 2">
    <name type="scientific">Datura stramonium</name>
    <name type="common">Jimsonweed</name>
    <name type="synonym">Common thornapple</name>
    <dbReference type="NCBI Taxonomy" id="4076"/>
    <lineage>
        <taxon>Eukaryota</taxon>
        <taxon>Viridiplantae</taxon>
        <taxon>Streptophyta</taxon>
        <taxon>Embryophyta</taxon>
        <taxon>Tracheophyta</taxon>
        <taxon>Spermatophyta</taxon>
        <taxon>Magnoliopsida</taxon>
        <taxon>eudicotyledons</taxon>
        <taxon>Gunneridae</taxon>
        <taxon>Pentapetalae</taxon>
        <taxon>asterids</taxon>
        <taxon>lamiids</taxon>
        <taxon>Solanales</taxon>
        <taxon>Solanaceae</taxon>
        <taxon>Solanoideae</taxon>
        <taxon>Datureae</taxon>
        <taxon>Datura</taxon>
    </lineage>
</organism>
<dbReference type="EMBL" id="JACEIK010001855">
    <property type="protein sequence ID" value="MCD7472651.1"/>
    <property type="molecule type" value="Genomic_DNA"/>
</dbReference>
<gene>
    <name evidence="1" type="primary">ZFP36_1</name>
    <name evidence="1" type="ORF">HAX54_013950</name>
</gene>
<name>A0ABS8TNZ7_DATST</name>
<evidence type="ECO:0000313" key="1">
    <source>
        <dbReference type="EMBL" id="MCD7472651.1"/>
    </source>
</evidence>
<sequence length="108" mass="12038">MPGEKDCPPTTCNYGFNCRFHHPSPNTVLPLDTAMVPVHRTSKKSLPTPPAFNMKDPATKANIYSRPQPPCLVEEYPPDCSYFIKQEIPPFGNSATTDGLRIEMEMAL</sequence>
<comment type="caution">
    <text evidence="1">The sequence shown here is derived from an EMBL/GenBank/DDBJ whole genome shotgun (WGS) entry which is preliminary data.</text>
</comment>
<keyword evidence="2" id="KW-1185">Reference proteome</keyword>
<proteinExistence type="predicted"/>
<reference evidence="1 2" key="1">
    <citation type="journal article" date="2021" name="BMC Genomics">
        <title>Datura genome reveals duplications of psychoactive alkaloid biosynthetic genes and high mutation rate following tissue culture.</title>
        <authorList>
            <person name="Rajewski A."/>
            <person name="Carter-House D."/>
            <person name="Stajich J."/>
            <person name="Litt A."/>
        </authorList>
    </citation>
    <scope>NUCLEOTIDE SEQUENCE [LARGE SCALE GENOMIC DNA]</scope>
    <source>
        <strain evidence="1">AR-01</strain>
    </source>
</reference>
<dbReference type="Proteomes" id="UP000823775">
    <property type="component" value="Unassembled WGS sequence"/>
</dbReference>
<evidence type="ECO:0000313" key="2">
    <source>
        <dbReference type="Proteomes" id="UP000823775"/>
    </source>
</evidence>
<protein>
    <submittedName>
        <fullName evidence="1">mRNA decay activator protein zfp36</fullName>
    </submittedName>
</protein>